<comment type="caution">
    <text evidence="2">The sequence shown here is derived from an EMBL/GenBank/DDBJ whole genome shotgun (WGS) entry which is preliminary data.</text>
</comment>
<name>A0ABR4P1P1_9HELO</name>
<organism evidence="2 3">
    <name type="scientific">Phlyctema vagabunda</name>
    <dbReference type="NCBI Taxonomy" id="108571"/>
    <lineage>
        <taxon>Eukaryota</taxon>
        <taxon>Fungi</taxon>
        <taxon>Dikarya</taxon>
        <taxon>Ascomycota</taxon>
        <taxon>Pezizomycotina</taxon>
        <taxon>Leotiomycetes</taxon>
        <taxon>Helotiales</taxon>
        <taxon>Dermateaceae</taxon>
        <taxon>Phlyctema</taxon>
    </lineage>
</organism>
<accession>A0ABR4P1P1</accession>
<dbReference type="EMBL" id="JBFCZG010000011">
    <property type="protein sequence ID" value="KAL3417218.1"/>
    <property type="molecule type" value="Genomic_DNA"/>
</dbReference>
<evidence type="ECO:0008006" key="4">
    <source>
        <dbReference type="Google" id="ProtNLM"/>
    </source>
</evidence>
<dbReference type="Pfam" id="PF04749">
    <property type="entry name" value="PLAC8"/>
    <property type="match status" value="1"/>
</dbReference>
<gene>
    <name evidence="2" type="ORF">PVAG01_11218</name>
</gene>
<dbReference type="NCBIfam" id="TIGR01571">
    <property type="entry name" value="A_thal_Cys_rich"/>
    <property type="match status" value="1"/>
</dbReference>
<evidence type="ECO:0000256" key="1">
    <source>
        <dbReference type="SAM" id="MobiDB-lite"/>
    </source>
</evidence>
<sequence length="184" mass="20261">MASAETPPATTQPQGGARQNDDVADWVGRVKEVVNTPAIITAPKQGQAWHESFFGCLNPIDLCCLTCCCPCVTFGKTHHRLRKDSNLAGFSPVNASCIGFWVSSYFCLHWVPQLLQRHDLQTRHSLDGNFPVDCLKSFCCACCDLIQQEKEAKFQAINGAGLITQQPDLKQEMQVPPTNDQPVA</sequence>
<evidence type="ECO:0000313" key="3">
    <source>
        <dbReference type="Proteomes" id="UP001629113"/>
    </source>
</evidence>
<evidence type="ECO:0000313" key="2">
    <source>
        <dbReference type="EMBL" id="KAL3417218.1"/>
    </source>
</evidence>
<proteinExistence type="predicted"/>
<dbReference type="PANTHER" id="PTHR15907">
    <property type="entry name" value="DUF614 FAMILY PROTEIN-RELATED"/>
    <property type="match status" value="1"/>
</dbReference>
<dbReference type="Proteomes" id="UP001629113">
    <property type="component" value="Unassembled WGS sequence"/>
</dbReference>
<protein>
    <recommendedName>
        <fullName evidence="4">PLAC8 family protein</fullName>
    </recommendedName>
</protein>
<keyword evidence="3" id="KW-1185">Reference proteome</keyword>
<reference evidence="2 3" key="1">
    <citation type="submission" date="2024-06" db="EMBL/GenBank/DDBJ databases">
        <title>Complete genome of Phlyctema vagabunda strain 19-DSS-EL-015.</title>
        <authorList>
            <person name="Fiorenzani C."/>
        </authorList>
    </citation>
    <scope>NUCLEOTIDE SEQUENCE [LARGE SCALE GENOMIC DNA]</scope>
    <source>
        <strain evidence="2 3">19-DSS-EL-015</strain>
    </source>
</reference>
<dbReference type="InterPro" id="IPR006461">
    <property type="entry name" value="PLAC_motif_containing"/>
</dbReference>
<feature type="region of interest" description="Disordered" evidence="1">
    <location>
        <begin position="1"/>
        <end position="20"/>
    </location>
</feature>